<evidence type="ECO:0000313" key="13">
    <source>
        <dbReference type="Proteomes" id="UP000275199"/>
    </source>
</evidence>
<name>A0ABX9XHY3_9PSED</name>
<organism evidence="12 13">
    <name type="scientific">Pseudomonas neustonica</name>
    <dbReference type="NCBI Taxonomy" id="2487346"/>
    <lineage>
        <taxon>Bacteria</taxon>
        <taxon>Pseudomonadati</taxon>
        <taxon>Pseudomonadota</taxon>
        <taxon>Gammaproteobacteria</taxon>
        <taxon>Pseudomonadales</taxon>
        <taxon>Pseudomonadaceae</taxon>
        <taxon>Pseudomonas</taxon>
    </lineage>
</organism>
<evidence type="ECO:0000256" key="4">
    <source>
        <dbReference type="ARBA" id="ARBA00022452"/>
    </source>
</evidence>
<evidence type="ECO:0000259" key="11">
    <source>
        <dbReference type="PROSITE" id="PS51779"/>
    </source>
</evidence>
<evidence type="ECO:0000256" key="3">
    <source>
        <dbReference type="ARBA" id="ARBA00022448"/>
    </source>
</evidence>
<dbReference type="PROSITE" id="PS51257">
    <property type="entry name" value="PROKAR_LIPOPROTEIN"/>
    <property type="match status" value="1"/>
</dbReference>
<keyword evidence="7" id="KW-0472">Membrane</keyword>
<evidence type="ECO:0000256" key="1">
    <source>
        <dbReference type="ARBA" id="ARBA00004442"/>
    </source>
</evidence>
<comment type="similarity">
    <text evidence="2">Belongs to the TPS (TC 1.B.20) family.</text>
</comment>
<dbReference type="InterPro" id="IPR013686">
    <property type="entry name" value="Polypept-transport_assoc_ShlB"/>
</dbReference>
<reference evidence="12 13" key="1">
    <citation type="submission" date="2018-11" db="EMBL/GenBank/DDBJ databases">
        <authorList>
            <person name="Jang G.I."/>
            <person name="Hwang C.Y."/>
        </authorList>
    </citation>
    <scope>NUCLEOTIDE SEQUENCE [LARGE SCALE GENOMIC DNA]</scope>
    <source>
        <strain evidence="12 13">SSM26</strain>
    </source>
</reference>
<proteinExistence type="inferred from homology"/>
<dbReference type="Proteomes" id="UP000275199">
    <property type="component" value="Unassembled WGS sequence"/>
</dbReference>
<comment type="subcellular location">
    <subcellularLocation>
        <location evidence="1">Cell outer membrane</location>
    </subcellularLocation>
</comment>
<feature type="region of interest" description="Disordered" evidence="9">
    <location>
        <begin position="51"/>
        <end position="75"/>
    </location>
</feature>
<dbReference type="InterPro" id="IPR051544">
    <property type="entry name" value="TPS_OM_transporter"/>
</dbReference>
<dbReference type="Pfam" id="PF08479">
    <property type="entry name" value="POTRA_2"/>
    <property type="match status" value="1"/>
</dbReference>
<dbReference type="EMBL" id="RKKU01000019">
    <property type="protein sequence ID" value="ROZ82837.1"/>
    <property type="molecule type" value="Genomic_DNA"/>
</dbReference>
<keyword evidence="5" id="KW-0812">Transmembrane</keyword>
<dbReference type="Gene3D" id="2.40.160.50">
    <property type="entry name" value="membrane protein fhac: a member of the omp85/tpsb transporter family"/>
    <property type="match status" value="1"/>
</dbReference>
<sequence>MCTPHQRGRETVKKLVAVSSLQVVWLFSCIAATPLQAAESAGGALRDLEIRPLDLPPEPPADTPSLTPPPAEQQVQGGDTVDIIGFRFTGNSAFSDEQLAAVLLDLSGQALTLSQLQQAADRITAWYRQHEWLLARAILPPQEIDDGYLLIQVVEGNYDQVDLSNQSTLPDRLMINATRRLNSGDGVRAGTLENALMNLDALPGTQVSSQLSRGEAVGTSALHIEVTDQPALSGQLSLDNYGNTYNGEYRLNGGLSVANPLGLGDSLQLQALVSDGDQHFLSTQYELPVGPWNTRVGASLSWLEYELGKDFDSLNAKGKATTGSVFASQNWWQQRSWGVSSRIEWRYRDLEDEQLGLTSEKTLRSVTLDLVNGYWRDEVLGGSANSYRLSWTHGELSLDTPYAQASDFYGTEGRYHKVNLALLRQQRLTPRLSLNLNLRGQLADGNLDSAEKISLGGAYGIRAFPQGEASGDEGWLASTELRYALNSQWQLGTFLEAGGITYNKDPLAFGDRHRNLKGAGVSAYWQPHRQWQVSAIAATSLDNEEAVSDEPEDVYFWGQVQWMF</sequence>
<comment type="caution">
    <text evidence="12">The sequence shown here is derived from an EMBL/GenBank/DDBJ whole genome shotgun (WGS) entry which is preliminary data.</text>
</comment>
<feature type="compositionally biased region" description="Pro residues" evidence="9">
    <location>
        <begin position="54"/>
        <end position="71"/>
    </location>
</feature>
<evidence type="ECO:0000256" key="9">
    <source>
        <dbReference type="SAM" id="MobiDB-lite"/>
    </source>
</evidence>
<accession>A0ABX9XHY3</accession>
<keyword evidence="3" id="KW-0813">Transport</keyword>
<dbReference type="InterPro" id="IPR034746">
    <property type="entry name" value="POTRA"/>
</dbReference>
<evidence type="ECO:0000256" key="5">
    <source>
        <dbReference type="ARBA" id="ARBA00022692"/>
    </source>
</evidence>
<evidence type="ECO:0000256" key="7">
    <source>
        <dbReference type="ARBA" id="ARBA00023136"/>
    </source>
</evidence>
<keyword evidence="8" id="KW-0998">Cell outer membrane</keyword>
<keyword evidence="13" id="KW-1185">Reference proteome</keyword>
<evidence type="ECO:0000256" key="2">
    <source>
        <dbReference type="ARBA" id="ARBA00009055"/>
    </source>
</evidence>
<dbReference type="InterPro" id="IPR005565">
    <property type="entry name" value="Hemolysn_activator_HlyB_C"/>
</dbReference>
<protein>
    <submittedName>
        <fullName evidence="12">ShlB/FhaC/HecB family hemolysin secretion/activation protein</fullName>
    </submittedName>
</protein>
<dbReference type="Gene3D" id="3.10.20.310">
    <property type="entry name" value="membrane protein fhac"/>
    <property type="match status" value="1"/>
</dbReference>
<feature type="domain" description="POTRA" evidence="11">
    <location>
        <begin position="81"/>
        <end position="156"/>
    </location>
</feature>
<dbReference type="Pfam" id="PF03865">
    <property type="entry name" value="ShlB"/>
    <property type="match status" value="1"/>
</dbReference>
<dbReference type="PANTHER" id="PTHR34597">
    <property type="entry name" value="SLR1661 PROTEIN"/>
    <property type="match status" value="1"/>
</dbReference>
<evidence type="ECO:0000256" key="10">
    <source>
        <dbReference type="SAM" id="SignalP"/>
    </source>
</evidence>
<evidence type="ECO:0000256" key="8">
    <source>
        <dbReference type="ARBA" id="ARBA00023237"/>
    </source>
</evidence>
<evidence type="ECO:0000313" key="12">
    <source>
        <dbReference type="EMBL" id="ROZ82837.1"/>
    </source>
</evidence>
<keyword evidence="6" id="KW-0653">Protein transport</keyword>
<feature type="signal peptide" evidence="10">
    <location>
        <begin position="1"/>
        <end position="37"/>
    </location>
</feature>
<evidence type="ECO:0000256" key="6">
    <source>
        <dbReference type="ARBA" id="ARBA00022927"/>
    </source>
</evidence>
<feature type="chain" id="PRO_5046327798" evidence="10">
    <location>
        <begin position="38"/>
        <end position="564"/>
    </location>
</feature>
<dbReference type="PROSITE" id="PS51779">
    <property type="entry name" value="POTRA"/>
    <property type="match status" value="1"/>
</dbReference>
<gene>
    <name evidence="12" type="ORF">EF096_13910</name>
</gene>
<keyword evidence="4" id="KW-1134">Transmembrane beta strand</keyword>
<dbReference type="PANTHER" id="PTHR34597:SF1">
    <property type="entry name" value="HEME_HEMOPEXIN TRANSPORTER PROTEIN HUXB"/>
    <property type="match status" value="1"/>
</dbReference>
<keyword evidence="10" id="KW-0732">Signal</keyword>